<dbReference type="InterPro" id="IPR052600">
    <property type="entry name" value="Nuc_rcpt_coact/corep"/>
</dbReference>
<dbReference type="SUPFAM" id="SSF52954">
    <property type="entry name" value="Class II aaRS ABD-related"/>
    <property type="match status" value="1"/>
</dbReference>
<feature type="compositionally biased region" description="Basic and acidic residues" evidence="1">
    <location>
        <begin position="41"/>
        <end position="54"/>
    </location>
</feature>
<protein>
    <recommendedName>
        <fullName evidence="4">Anticodon-binding domain-containing protein</fullName>
    </recommendedName>
</protein>
<name>A0A401NMQ7_SCYTO</name>
<accession>A0A401NMQ7</accession>
<sequence length="410" mass="46665">MSWIKPRGGPSHRPSPDGSSFATAEYNVPRESIPSILSTRQDLERDRSPLGAERVDSYRTQEVLEYYGGYTEPYNTEDYNYTWSEDSCRPEDSRRDELYQQFYREIEDDYNKEKHADCVVIALSKQQGDYAKLLGRRVQELGLLVDLVYLKLELALDTALKDVREEGSAFCVVVGGEHQSLSSCTVIILYAGHKEHRNMPLEDALDLISREHQRIFGENLEKERLEIAHKAANLADDYLHRESYDESHVVPSSVRHLLFLLGDGKHLYAEELQKVVDYLNKRKEDLEGEANSNWQNFQEGGTEAYQWPHEASLVQQPTGTEGYYDVGSVAQPTSKPKPLLPTPGRPPLLGHAPLSQKKPPLLGDRPIRALLPAPGHPLKLGARLQLQKIPLRREKTHNHFRNLSSQCVTM</sequence>
<feature type="region of interest" description="Disordered" evidence="1">
    <location>
        <begin position="330"/>
        <end position="358"/>
    </location>
</feature>
<evidence type="ECO:0008006" key="4">
    <source>
        <dbReference type="Google" id="ProtNLM"/>
    </source>
</evidence>
<evidence type="ECO:0000313" key="2">
    <source>
        <dbReference type="EMBL" id="GCB62150.1"/>
    </source>
</evidence>
<dbReference type="EMBL" id="BFAA01007756">
    <property type="protein sequence ID" value="GCB62150.1"/>
    <property type="molecule type" value="Genomic_DNA"/>
</dbReference>
<dbReference type="STRING" id="75743.A0A401NMQ7"/>
<comment type="caution">
    <text evidence="2">The sequence shown here is derived from an EMBL/GenBank/DDBJ whole genome shotgun (WGS) entry which is preliminary data.</text>
</comment>
<dbReference type="OrthoDB" id="10044938at2759"/>
<dbReference type="InterPro" id="IPR036621">
    <property type="entry name" value="Anticodon-bd_dom_sf"/>
</dbReference>
<reference evidence="2 3" key="1">
    <citation type="journal article" date="2018" name="Nat. Ecol. Evol.">
        <title>Shark genomes provide insights into elasmobranch evolution and the origin of vertebrates.</title>
        <authorList>
            <person name="Hara Y"/>
            <person name="Yamaguchi K"/>
            <person name="Onimaru K"/>
            <person name="Kadota M"/>
            <person name="Koyanagi M"/>
            <person name="Keeley SD"/>
            <person name="Tatsumi K"/>
            <person name="Tanaka K"/>
            <person name="Motone F"/>
            <person name="Kageyama Y"/>
            <person name="Nozu R"/>
            <person name="Adachi N"/>
            <person name="Nishimura O"/>
            <person name="Nakagawa R"/>
            <person name="Tanegashima C"/>
            <person name="Kiyatake I"/>
            <person name="Matsumoto R"/>
            <person name="Murakumo K"/>
            <person name="Nishida K"/>
            <person name="Terakita A"/>
            <person name="Kuratani S"/>
            <person name="Sato K"/>
            <person name="Hyodo S Kuraku.S."/>
        </authorList>
    </citation>
    <scope>NUCLEOTIDE SEQUENCE [LARGE SCALE GENOMIC DNA]</scope>
</reference>
<dbReference type="AlphaFoldDB" id="A0A401NMQ7"/>
<evidence type="ECO:0000256" key="1">
    <source>
        <dbReference type="SAM" id="MobiDB-lite"/>
    </source>
</evidence>
<dbReference type="OMA" id="CILVEQK"/>
<keyword evidence="3" id="KW-1185">Reference proteome</keyword>
<dbReference type="Gene3D" id="3.40.50.800">
    <property type="entry name" value="Anticodon-binding domain"/>
    <property type="match status" value="1"/>
</dbReference>
<dbReference type="PANTHER" id="PTHR23295">
    <property type="entry name" value="NUCLEAR RECEPTOR COACTIVATOR 5-RELATED"/>
    <property type="match status" value="1"/>
</dbReference>
<organism evidence="2 3">
    <name type="scientific">Scyliorhinus torazame</name>
    <name type="common">Cloudy catshark</name>
    <name type="synonym">Catulus torazame</name>
    <dbReference type="NCBI Taxonomy" id="75743"/>
    <lineage>
        <taxon>Eukaryota</taxon>
        <taxon>Metazoa</taxon>
        <taxon>Chordata</taxon>
        <taxon>Craniata</taxon>
        <taxon>Vertebrata</taxon>
        <taxon>Chondrichthyes</taxon>
        <taxon>Elasmobranchii</taxon>
        <taxon>Galeomorphii</taxon>
        <taxon>Galeoidea</taxon>
        <taxon>Carcharhiniformes</taxon>
        <taxon>Scyliorhinidae</taxon>
        <taxon>Scyliorhinus</taxon>
    </lineage>
</organism>
<proteinExistence type="predicted"/>
<feature type="region of interest" description="Disordered" evidence="1">
    <location>
        <begin position="1"/>
        <end position="54"/>
    </location>
</feature>
<dbReference type="Proteomes" id="UP000288216">
    <property type="component" value="Unassembled WGS sequence"/>
</dbReference>
<evidence type="ECO:0000313" key="3">
    <source>
        <dbReference type="Proteomes" id="UP000288216"/>
    </source>
</evidence>
<gene>
    <name evidence="2" type="ORF">scyTo_0014448</name>
</gene>
<dbReference type="PANTHER" id="PTHR23295:SF5">
    <property type="entry name" value="SI:CH211-216L23.2"/>
    <property type="match status" value="1"/>
</dbReference>